<evidence type="ECO:0000256" key="2">
    <source>
        <dbReference type="ARBA" id="ARBA00023136"/>
    </source>
</evidence>
<reference evidence="13" key="1">
    <citation type="submission" date="2021-02" db="EMBL/GenBank/DDBJ databases">
        <authorList>
            <person name="Nowell W R."/>
        </authorList>
    </citation>
    <scope>NUCLEOTIDE SEQUENCE</scope>
</reference>
<evidence type="ECO:0000313" key="19">
    <source>
        <dbReference type="Proteomes" id="UP000663866"/>
    </source>
</evidence>
<dbReference type="Proteomes" id="UP000663887">
    <property type="component" value="Unassembled WGS sequence"/>
</dbReference>
<dbReference type="Pfam" id="PF07679">
    <property type="entry name" value="I-set"/>
    <property type="match status" value="1"/>
</dbReference>
<protein>
    <recommendedName>
        <fullName evidence="8">Ig-like domain-containing protein</fullName>
    </recommendedName>
</protein>
<evidence type="ECO:0000313" key="16">
    <source>
        <dbReference type="EMBL" id="CAF3875307.1"/>
    </source>
</evidence>
<evidence type="ECO:0000313" key="10">
    <source>
        <dbReference type="EMBL" id="CAF1633978.1"/>
    </source>
</evidence>
<accession>A0A816VXA9</accession>
<dbReference type="Proteomes" id="UP000681720">
    <property type="component" value="Unassembled WGS sequence"/>
</dbReference>
<evidence type="ECO:0000256" key="3">
    <source>
        <dbReference type="ARBA" id="ARBA00023157"/>
    </source>
</evidence>
<dbReference type="Proteomes" id="UP000663855">
    <property type="component" value="Unassembled WGS sequence"/>
</dbReference>
<evidence type="ECO:0000256" key="1">
    <source>
        <dbReference type="ARBA" id="ARBA00004479"/>
    </source>
</evidence>
<dbReference type="EMBL" id="CAJOBJ010000001">
    <property type="protein sequence ID" value="CAF3779976.1"/>
    <property type="molecule type" value="Genomic_DNA"/>
</dbReference>
<dbReference type="SUPFAM" id="SSF48726">
    <property type="entry name" value="Immunoglobulin"/>
    <property type="match status" value="3"/>
</dbReference>
<organism evidence="13 20">
    <name type="scientific">Rotaria magnacalcarata</name>
    <dbReference type="NCBI Taxonomy" id="392030"/>
    <lineage>
        <taxon>Eukaryota</taxon>
        <taxon>Metazoa</taxon>
        <taxon>Spiralia</taxon>
        <taxon>Gnathifera</taxon>
        <taxon>Rotifera</taxon>
        <taxon>Eurotatoria</taxon>
        <taxon>Bdelloidea</taxon>
        <taxon>Philodinida</taxon>
        <taxon>Philodinidae</taxon>
        <taxon>Rotaria</taxon>
    </lineage>
</organism>
<dbReference type="AlphaFoldDB" id="A0A816VXA9"/>
<dbReference type="Proteomes" id="UP000676336">
    <property type="component" value="Unassembled WGS sequence"/>
</dbReference>
<dbReference type="GO" id="GO:0005886">
    <property type="term" value="C:plasma membrane"/>
    <property type="evidence" value="ECO:0007669"/>
    <property type="project" value="TreeGrafter"/>
</dbReference>
<keyword evidence="2 7" id="KW-0472">Membrane</keyword>
<evidence type="ECO:0000256" key="7">
    <source>
        <dbReference type="SAM" id="Phobius"/>
    </source>
</evidence>
<comment type="subcellular location">
    <subcellularLocation>
        <location evidence="1">Membrane</location>
        <topology evidence="1">Single-pass type I membrane protein</topology>
    </subcellularLocation>
</comment>
<dbReference type="EMBL" id="CAJNRE010014113">
    <property type="protein sequence ID" value="CAF2124596.1"/>
    <property type="molecule type" value="Genomic_DNA"/>
</dbReference>
<sequence>MTATYRRQLPLLIITYVIFSSIIEVVNAIEYASPKINQQILIGPSDITTYPGETIQFPCIVSKQPDAIVTWCWNDFCTLGKTQLISNETTQDGLIRIFQYTAYPRFQLSINERLHHYNLSIVHVSNKDEGIFQCQVQRTMSAHEARSERVHLILIAPPNGQPTLLLPLMPLKQGQSVNITCLSAPSKPASKLMLYKNEQIIAKKTSLMHSYELDMKTKKNLTKLVYNIDDLDGDWDNARVRCEQIYQYADNFQKDVSTRIQVQYKPKARIESQNRHSLSVNSTATFRCIVHGNPEPQLRWFANAMDLTSITSSVINIPLSRHVHNHSIGCTATNSIGTTNTSLRLIIRYPPIFVIRPPKFVVVDFDNKSPSSKSMILRCVVDSFPRSAISWFRYGHKIAEGSTFNLENITTREQQGLYSYRIETGGFETIHDDFIIYIKGKPLIYIQESKQYRSSNNREFECQVYSSTSILRISWKLNGQSIESNDQSLISTTCDENSCLSKLTYNNRKIVSSTNNINRLSCIAENEYGYEQSRLYQIDFFEDQSTTLISIILSIFILLIILSIAAIYCGCRVRHRRKSSMKNLPIVYDAHYSINELIKDVTSLQASDGRLRKTTFNGNDRLSLTLEQNKIEPTDNLLTSLFNNNHTKKLMDNLSNESSTNSSGFHSKSTTTTFNNNNEYSPRFTEITDYTFSGITPLYTSQYQMNV</sequence>
<dbReference type="EMBL" id="CAJOBH010000001">
    <property type="protein sequence ID" value="CAF3744753.1"/>
    <property type="molecule type" value="Genomic_DNA"/>
</dbReference>
<dbReference type="PANTHER" id="PTHR11640">
    <property type="entry name" value="NEPHRIN"/>
    <property type="match status" value="1"/>
</dbReference>
<dbReference type="GO" id="GO:0098609">
    <property type="term" value="P:cell-cell adhesion"/>
    <property type="evidence" value="ECO:0007669"/>
    <property type="project" value="TreeGrafter"/>
</dbReference>
<dbReference type="Proteomes" id="UP000663842">
    <property type="component" value="Unassembled WGS sequence"/>
</dbReference>
<evidence type="ECO:0000313" key="13">
    <source>
        <dbReference type="EMBL" id="CAF2125656.1"/>
    </source>
</evidence>
<dbReference type="InterPro" id="IPR051275">
    <property type="entry name" value="Cell_adhesion_signaling"/>
</dbReference>
<feature type="compositionally biased region" description="Polar residues" evidence="6">
    <location>
        <begin position="653"/>
        <end position="669"/>
    </location>
</feature>
<dbReference type="PANTHER" id="PTHR11640:SF31">
    <property type="entry name" value="IRREGULAR CHIASM C-ROUGHEST PROTEIN-RELATED"/>
    <property type="match status" value="1"/>
</dbReference>
<evidence type="ECO:0000313" key="12">
    <source>
        <dbReference type="EMBL" id="CAF2124596.1"/>
    </source>
</evidence>
<dbReference type="Proteomes" id="UP000663866">
    <property type="component" value="Unassembled WGS sequence"/>
</dbReference>
<dbReference type="Proteomes" id="UP000663824">
    <property type="component" value="Unassembled WGS sequence"/>
</dbReference>
<evidence type="ECO:0000313" key="9">
    <source>
        <dbReference type="EMBL" id="CAF1337569.1"/>
    </source>
</evidence>
<dbReference type="Proteomes" id="UP000681967">
    <property type="component" value="Unassembled WGS sequence"/>
</dbReference>
<dbReference type="InterPro" id="IPR013783">
    <property type="entry name" value="Ig-like_fold"/>
</dbReference>
<feature type="transmembrane region" description="Helical" evidence="7">
    <location>
        <begin position="548"/>
        <end position="571"/>
    </location>
</feature>
<evidence type="ECO:0000256" key="6">
    <source>
        <dbReference type="SAM" id="MobiDB-lite"/>
    </source>
</evidence>
<dbReference type="SMART" id="SM00409">
    <property type="entry name" value="IG"/>
    <property type="match status" value="3"/>
</dbReference>
<keyword evidence="5" id="KW-0393">Immunoglobulin domain</keyword>
<evidence type="ECO:0000313" key="18">
    <source>
        <dbReference type="EMBL" id="CAF4096303.1"/>
    </source>
</evidence>
<dbReference type="EMBL" id="CAJOBG010003617">
    <property type="protein sequence ID" value="CAF4072640.1"/>
    <property type="molecule type" value="Genomic_DNA"/>
</dbReference>
<dbReference type="EMBL" id="CAJOBI010001325">
    <property type="protein sequence ID" value="CAF3875307.1"/>
    <property type="molecule type" value="Genomic_DNA"/>
</dbReference>
<dbReference type="Pfam" id="PF00047">
    <property type="entry name" value="ig"/>
    <property type="match status" value="1"/>
</dbReference>
<dbReference type="Proteomes" id="UP000663856">
    <property type="component" value="Unassembled WGS sequence"/>
</dbReference>
<dbReference type="EMBL" id="CAJNRG010010766">
    <property type="protein sequence ID" value="CAF2125656.1"/>
    <property type="molecule type" value="Genomic_DNA"/>
</dbReference>
<evidence type="ECO:0000256" key="5">
    <source>
        <dbReference type="ARBA" id="ARBA00023319"/>
    </source>
</evidence>
<dbReference type="SMART" id="SM00408">
    <property type="entry name" value="IGc2"/>
    <property type="match status" value="3"/>
</dbReference>
<dbReference type="EMBL" id="CAJOBF010003536">
    <property type="protein sequence ID" value="CAF4096303.1"/>
    <property type="molecule type" value="Genomic_DNA"/>
</dbReference>
<evidence type="ECO:0000313" key="20">
    <source>
        <dbReference type="Proteomes" id="UP000663887"/>
    </source>
</evidence>
<dbReference type="OrthoDB" id="6413693at2759"/>
<dbReference type="InterPro" id="IPR013151">
    <property type="entry name" value="Immunoglobulin_dom"/>
</dbReference>
<name>A0A816VXA9_9BILA</name>
<dbReference type="InterPro" id="IPR036179">
    <property type="entry name" value="Ig-like_dom_sf"/>
</dbReference>
<evidence type="ECO:0000259" key="8">
    <source>
        <dbReference type="PROSITE" id="PS50835"/>
    </source>
</evidence>
<dbReference type="GO" id="GO:0050839">
    <property type="term" value="F:cell adhesion molecule binding"/>
    <property type="evidence" value="ECO:0007669"/>
    <property type="project" value="TreeGrafter"/>
</dbReference>
<evidence type="ECO:0000313" key="17">
    <source>
        <dbReference type="EMBL" id="CAF4072640.1"/>
    </source>
</evidence>
<dbReference type="InterPro" id="IPR007110">
    <property type="entry name" value="Ig-like_dom"/>
</dbReference>
<feature type="domain" description="Ig-like" evidence="8">
    <location>
        <begin position="34"/>
        <end position="151"/>
    </location>
</feature>
<dbReference type="EMBL" id="CAJNOW010014628">
    <property type="protein sequence ID" value="CAF1633978.1"/>
    <property type="molecule type" value="Genomic_DNA"/>
</dbReference>
<feature type="domain" description="Ig-like" evidence="8">
    <location>
        <begin position="358"/>
        <end position="474"/>
    </location>
</feature>
<keyword evidence="4" id="KW-0325">Glycoprotein</keyword>
<gene>
    <name evidence="14" type="ORF">BYL167_LOCUS5</name>
    <name evidence="9" type="ORF">CJN711_LOCUS18760</name>
    <name evidence="15" type="ORF">GIL414_LOCUS5</name>
    <name evidence="10" type="ORF">KQP761_LOCUS26720</name>
    <name evidence="12" type="ORF">MBJ925_LOCUS26512</name>
    <name evidence="17" type="ORF">OVN521_LOCUS19285</name>
    <name evidence="16" type="ORF">SMN809_LOCUS5316</name>
    <name evidence="18" type="ORF">UXM345_LOCUS21975</name>
    <name evidence="11" type="ORF">WKI299_LOCUS5530</name>
    <name evidence="13" type="ORF">XDN619_LOCUS23694</name>
</gene>
<evidence type="ECO:0000313" key="11">
    <source>
        <dbReference type="EMBL" id="CAF2016732.1"/>
    </source>
</evidence>
<dbReference type="InterPro" id="IPR013098">
    <property type="entry name" value="Ig_I-set"/>
</dbReference>
<dbReference type="Proteomes" id="UP000663834">
    <property type="component" value="Unassembled WGS sequence"/>
</dbReference>
<dbReference type="InterPro" id="IPR003598">
    <property type="entry name" value="Ig_sub2"/>
</dbReference>
<evidence type="ECO:0000313" key="14">
    <source>
        <dbReference type="EMBL" id="CAF3744753.1"/>
    </source>
</evidence>
<feature type="region of interest" description="Disordered" evidence="6">
    <location>
        <begin position="653"/>
        <end position="677"/>
    </location>
</feature>
<evidence type="ECO:0000313" key="15">
    <source>
        <dbReference type="EMBL" id="CAF3779976.1"/>
    </source>
</evidence>
<keyword evidence="3" id="KW-1015">Disulfide bond</keyword>
<dbReference type="EMBL" id="CAJNRF010001556">
    <property type="protein sequence ID" value="CAF2016732.1"/>
    <property type="molecule type" value="Genomic_DNA"/>
</dbReference>
<dbReference type="EMBL" id="CAJNOV010008773">
    <property type="protein sequence ID" value="CAF1337569.1"/>
    <property type="molecule type" value="Genomic_DNA"/>
</dbReference>
<keyword evidence="7" id="KW-1133">Transmembrane helix</keyword>
<evidence type="ECO:0000256" key="4">
    <source>
        <dbReference type="ARBA" id="ARBA00023180"/>
    </source>
</evidence>
<feature type="domain" description="Ig-like" evidence="8">
    <location>
        <begin position="266"/>
        <end position="346"/>
    </location>
</feature>
<keyword evidence="7" id="KW-0812">Transmembrane</keyword>
<dbReference type="PROSITE" id="PS50835">
    <property type="entry name" value="IG_LIKE"/>
    <property type="match status" value="3"/>
</dbReference>
<comment type="caution">
    <text evidence="13">The sequence shown here is derived from an EMBL/GenBank/DDBJ whole genome shotgun (WGS) entry which is preliminary data.</text>
</comment>
<dbReference type="InterPro" id="IPR003599">
    <property type="entry name" value="Ig_sub"/>
</dbReference>
<dbReference type="GO" id="GO:0005911">
    <property type="term" value="C:cell-cell junction"/>
    <property type="evidence" value="ECO:0007669"/>
    <property type="project" value="TreeGrafter"/>
</dbReference>
<proteinExistence type="predicted"/>
<dbReference type="Gene3D" id="2.60.40.10">
    <property type="entry name" value="Immunoglobulins"/>
    <property type="match status" value="4"/>
</dbReference>
<keyword evidence="19" id="KW-1185">Reference proteome</keyword>